<sequence>MRSYIFIFFICLGFMSCTSSSKKVSDKSPKSDLEGFAEKTIVKEERLVNFTSVNSQDLFRLSVGKNDLLRATVSFDVLNKEGKIIYHDEFDAIELVDRQVLNEQEPSEEERIAYINGRLMSFFADSHFLRPAISTTMSFNPEIDVKKYWQTIKEEKAIGFIYKIGLSTEKYIAFDRNEGKVVVYKELK</sequence>
<proteinExistence type="predicted"/>
<dbReference type="PROSITE" id="PS51257">
    <property type="entry name" value="PROKAR_LIPOPROTEIN"/>
    <property type="match status" value="1"/>
</dbReference>
<organism evidence="1 2">
    <name type="scientific">Aureibacter tunicatorum</name>
    <dbReference type="NCBI Taxonomy" id="866807"/>
    <lineage>
        <taxon>Bacteria</taxon>
        <taxon>Pseudomonadati</taxon>
        <taxon>Bacteroidota</taxon>
        <taxon>Cytophagia</taxon>
        <taxon>Cytophagales</taxon>
        <taxon>Persicobacteraceae</taxon>
        <taxon>Aureibacter</taxon>
    </lineage>
</organism>
<evidence type="ECO:0000313" key="2">
    <source>
        <dbReference type="Proteomes" id="UP001185092"/>
    </source>
</evidence>
<gene>
    <name evidence="1" type="ORF">HNQ88_000641</name>
</gene>
<evidence type="ECO:0000313" key="1">
    <source>
        <dbReference type="EMBL" id="MDR6237665.1"/>
    </source>
</evidence>
<keyword evidence="2" id="KW-1185">Reference proteome</keyword>
<dbReference type="AlphaFoldDB" id="A0AAE3XJM3"/>
<reference evidence="1" key="1">
    <citation type="submission" date="2023-07" db="EMBL/GenBank/DDBJ databases">
        <title>Genomic Encyclopedia of Type Strains, Phase IV (KMG-IV): sequencing the most valuable type-strain genomes for metagenomic binning, comparative biology and taxonomic classification.</title>
        <authorList>
            <person name="Goeker M."/>
        </authorList>
    </citation>
    <scope>NUCLEOTIDE SEQUENCE</scope>
    <source>
        <strain evidence="1">DSM 26174</strain>
    </source>
</reference>
<comment type="caution">
    <text evidence="1">The sequence shown here is derived from an EMBL/GenBank/DDBJ whole genome shotgun (WGS) entry which is preliminary data.</text>
</comment>
<dbReference type="EMBL" id="JAVDQD010000001">
    <property type="protein sequence ID" value="MDR6237665.1"/>
    <property type="molecule type" value="Genomic_DNA"/>
</dbReference>
<accession>A0AAE3XJM3</accession>
<name>A0AAE3XJM3_9BACT</name>
<evidence type="ECO:0008006" key="3">
    <source>
        <dbReference type="Google" id="ProtNLM"/>
    </source>
</evidence>
<protein>
    <recommendedName>
        <fullName evidence="3">Lipoprotein</fullName>
    </recommendedName>
</protein>
<dbReference type="RefSeq" id="WP_309937132.1">
    <property type="nucleotide sequence ID" value="NZ_AP025305.1"/>
</dbReference>
<dbReference type="Proteomes" id="UP001185092">
    <property type="component" value="Unassembled WGS sequence"/>
</dbReference>